<dbReference type="InterPro" id="IPR043129">
    <property type="entry name" value="ATPase_NBD"/>
</dbReference>
<dbReference type="EMBL" id="BMUT01000002">
    <property type="protein sequence ID" value="GGX70070.1"/>
    <property type="molecule type" value="Genomic_DNA"/>
</dbReference>
<comment type="caution">
    <text evidence="2">The sequence shown here is derived from an EMBL/GenBank/DDBJ whole genome shotgun (WGS) entry which is preliminary data.</text>
</comment>
<dbReference type="InterPro" id="IPR002731">
    <property type="entry name" value="ATPase_BadF"/>
</dbReference>
<evidence type="ECO:0000313" key="2">
    <source>
        <dbReference type="EMBL" id="GGX70070.1"/>
    </source>
</evidence>
<name>A0ABQ2Y8N5_9ACTN</name>
<dbReference type="Gene3D" id="3.30.420.40">
    <property type="match status" value="2"/>
</dbReference>
<keyword evidence="2" id="KW-0808">Transferase</keyword>
<dbReference type="RefSeq" id="WP_190020696.1">
    <property type="nucleotide sequence ID" value="NZ_BMUT01000002.1"/>
</dbReference>
<evidence type="ECO:0000259" key="1">
    <source>
        <dbReference type="Pfam" id="PF01869"/>
    </source>
</evidence>
<proteinExistence type="predicted"/>
<dbReference type="SUPFAM" id="SSF53067">
    <property type="entry name" value="Actin-like ATPase domain"/>
    <property type="match status" value="2"/>
</dbReference>
<gene>
    <name evidence="2" type="ORF">GCM10010324_13840</name>
</gene>
<sequence length="343" mass="33575">MGVSGALLAIDAGNSKTDVVLAGPDGAVLGAARGGGFQPARAGVRQAVDGLAALVERAAAAAAGAAPAADPATAAAAASPPYVAHVSACLANCDLPVEEELLTAEIAARGWGRTVAVANDTFALLRAGLPDGGEPVGVAVVCGAGINCAGLGPGGRTARFPAIGRLSGDWGGGACLAEEALWSAARAADGRGGPSELARALPAHFGLDGMPALIEALHLGRVAAERRHELVPVLFAVAAAGDAVARALVTRQAEEVVAMAAVALERLGLLGAGVPVVLGGGVLAARHPLLHEQVVALLAGRAPRAVPVVVTAPPVLGAALLALDRAGALAAAYARLRAHYGDA</sequence>
<reference evidence="3" key="1">
    <citation type="journal article" date="2019" name="Int. J. Syst. Evol. Microbiol.">
        <title>The Global Catalogue of Microorganisms (GCM) 10K type strain sequencing project: providing services to taxonomists for standard genome sequencing and annotation.</title>
        <authorList>
            <consortium name="The Broad Institute Genomics Platform"/>
            <consortium name="The Broad Institute Genome Sequencing Center for Infectious Disease"/>
            <person name="Wu L."/>
            <person name="Ma J."/>
        </authorList>
    </citation>
    <scope>NUCLEOTIDE SEQUENCE [LARGE SCALE GENOMIC DNA]</scope>
    <source>
        <strain evidence="3">JCM 4586</strain>
    </source>
</reference>
<dbReference type="Pfam" id="PF01869">
    <property type="entry name" value="BcrAD_BadFG"/>
    <property type="match status" value="1"/>
</dbReference>
<keyword evidence="2" id="KW-0418">Kinase</keyword>
<dbReference type="InterPro" id="IPR052519">
    <property type="entry name" value="Euk-type_GlcNAc_Kinase"/>
</dbReference>
<organism evidence="2 3">
    <name type="scientific">Streptomyces hiroshimensis</name>
    <dbReference type="NCBI Taxonomy" id="66424"/>
    <lineage>
        <taxon>Bacteria</taxon>
        <taxon>Bacillati</taxon>
        <taxon>Actinomycetota</taxon>
        <taxon>Actinomycetes</taxon>
        <taxon>Kitasatosporales</taxon>
        <taxon>Streptomycetaceae</taxon>
        <taxon>Streptomyces</taxon>
    </lineage>
</organism>
<dbReference type="PANTHER" id="PTHR43190:SF3">
    <property type="entry name" value="N-ACETYL-D-GLUCOSAMINE KINASE"/>
    <property type="match status" value="1"/>
</dbReference>
<accession>A0ABQ2Y8N5</accession>
<evidence type="ECO:0000313" key="3">
    <source>
        <dbReference type="Proteomes" id="UP000659223"/>
    </source>
</evidence>
<dbReference type="GO" id="GO:0016301">
    <property type="term" value="F:kinase activity"/>
    <property type="evidence" value="ECO:0007669"/>
    <property type="project" value="UniProtKB-KW"/>
</dbReference>
<keyword evidence="3" id="KW-1185">Reference proteome</keyword>
<dbReference type="Proteomes" id="UP000659223">
    <property type="component" value="Unassembled WGS sequence"/>
</dbReference>
<dbReference type="PANTHER" id="PTHR43190">
    <property type="entry name" value="N-ACETYL-D-GLUCOSAMINE KINASE"/>
    <property type="match status" value="1"/>
</dbReference>
<protein>
    <submittedName>
        <fullName evidence="2">Kinase</fullName>
    </submittedName>
</protein>
<feature type="domain" description="ATPase BadF/BadG/BcrA/BcrD type" evidence="1">
    <location>
        <begin position="10"/>
        <end position="322"/>
    </location>
</feature>